<evidence type="ECO:0000313" key="1">
    <source>
        <dbReference type="EMBL" id="SFP61113.1"/>
    </source>
</evidence>
<evidence type="ECO:0000313" key="2">
    <source>
        <dbReference type="Proteomes" id="UP000199306"/>
    </source>
</evidence>
<name>A0A1I5RRJ3_9BACT</name>
<dbReference type="OrthoDB" id="9799165at2"/>
<protein>
    <recommendedName>
        <fullName evidence="3">DUF4202 domain-containing protein</fullName>
    </recommendedName>
</protein>
<accession>A0A1I5RRJ3</accession>
<dbReference type="PANTHER" id="PTHR41729">
    <property type="entry name" value="GLUTAMYL-TRNA SYNTHETASE"/>
    <property type="match status" value="1"/>
</dbReference>
<dbReference type="PANTHER" id="PTHR41729:SF1">
    <property type="entry name" value="GLUTAMYL-TRNA SYNTHETASE"/>
    <property type="match status" value="1"/>
</dbReference>
<dbReference type="InterPro" id="IPR025255">
    <property type="entry name" value="DUF4202"/>
</dbReference>
<reference evidence="1 2" key="1">
    <citation type="submission" date="2016-10" db="EMBL/GenBank/DDBJ databases">
        <authorList>
            <person name="de Groot N.N."/>
        </authorList>
    </citation>
    <scope>NUCLEOTIDE SEQUENCE [LARGE SCALE GENOMIC DNA]</scope>
    <source>
        <strain evidence="2">E92,LMG 26720,CCM 7988</strain>
    </source>
</reference>
<dbReference type="Pfam" id="PF13875">
    <property type="entry name" value="DUF4202"/>
    <property type="match status" value="1"/>
</dbReference>
<keyword evidence="2" id="KW-1185">Reference proteome</keyword>
<dbReference type="AlphaFoldDB" id="A0A1I5RRJ3"/>
<dbReference type="STRING" id="1079859.SAMN04515674_104206"/>
<dbReference type="EMBL" id="FOXH01000004">
    <property type="protein sequence ID" value="SFP61113.1"/>
    <property type="molecule type" value="Genomic_DNA"/>
</dbReference>
<dbReference type="RefSeq" id="WP_092015599.1">
    <property type="nucleotide sequence ID" value="NZ_FOXH01000004.1"/>
</dbReference>
<evidence type="ECO:0008006" key="3">
    <source>
        <dbReference type="Google" id="ProtNLM"/>
    </source>
</evidence>
<dbReference type="Proteomes" id="UP000199306">
    <property type="component" value="Unassembled WGS sequence"/>
</dbReference>
<gene>
    <name evidence="1" type="ORF">SAMN04515674_104206</name>
</gene>
<sequence>MNKLLTAFEQFDAWNQQDPHHLVYDGKTFPSEYFYALRLHHWVLKLDPQASEPLLLASRSQHIGRWQILRTAYPEGKNGYLKWRTELGKFHAEKAAEILQNVGYDTDTIEKVKQIILKRQIKTNTEVQCMENALCLVFLEHQYEDFISKHEDEKVIDILQKTWAKMSDPGRESAFTLNYSEKGKSLIVKALNPG</sequence>
<proteinExistence type="predicted"/>
<organism evidence="1 2">
    <name type="scientific">Pseudarcicella hirudinis</name>
    <dbReference type="NCBI Taxonomy" id="1079859"/>
    <lineage>
        <taxon>Bacteria</taxon>
        <taxon>Pseudomonadati</taxon>
        <taxon>Bacteroidota</taxon>
        <taxon>Cytophagia</taxon>
        <taxon>Cytophagales</taxon>
        <taxon>Flectobacillaceae</taxon>
        <taxon>Pseudarcicella</taxon>
    </lineage>
</organism>